<comment type="pathway">
    <text evidence="2">Cofactor biosynthesis; riboflavin biosynthesis; 5-amino-6-(D-ribitylamino)uracil from GTP: step 2/4.</text>
</comment>
<dbReference type="SUPFAM" id="SSF53597">
    <property type="entry name" value="Dihydrofolate reductase-like"/>
    <property type="match status" value="1"/>
</dbReference>
<dbReference type="PIRSF" id="PIRSF006769">
    <property type="entry name" value="RibD"/>
    <property type="match status" value="1"/>
</dbReference>
<dbReference type="PANTHER" id="PTHR38011">
    <property type="entry name" value="DIHYDROFOLATE REDUCTASE FAMILY PROTEIN (AFU_ORTHOLOGUE AFUA_8G06820)"/>
    <property type="match status" value="1"/>
</dbReference>
<dbReference type="EC" id="3.5.4.26" evidence="6"/>
<keyword evidence="12" id="KW-0511">Multifunctional enzyme</keyword>
<accession>A0ABS0N1G5</accession>
<dbReference type="PROSITE" id="PS51747">
    <property type="entry name" value="CYT_DCMP_DEAMINASES_2"/>
    <property type="match status" value="1"/>
</dbReference>
<dbReference type="InterPro" id="IPR050765">
    <property type="entry name" value="Riboflavin_Biosynth_HTPR"/>
</dbReference>
<dbReference type="InterPro" id="IPR002125">
    <property type="entry name" value="CMP_dCMP_dom"/>
</dbReference>
<name>A0ABS0N1G5_9SPHN</name>
<dbReference type="EC" id="1.1.1.193" evidence="7"/>
<evidence type="ECO:0000256" key="9">
    <source>
        <dbReference type="ARBA" id="ARBA00022619"/>
    </source>
</evidence>
<evidence type="ECO:0000256" key="1">
    <source>
        <dbReference type="ARBA" id="ARBA00002151"/>
    </source>
</evidence>
<dbReference type="GO" id="GO:0008835">
    <property type="term" value="F:diaminohydroxyphosphoribosylaminopyrimidine deaminase activity"/>
    <property type="evidence" value="ECO:0007669"/>
    <property type="project" value="UniProtKB-EC"/>
</dbReference>
<dbReference type="PANTHER" id="PTHR38011:SF7">
    <property type="entry name" value="2,5-DIAMINO-6-RIBOSYLAMINO-4(3H)-PYRIMIDINONE 5'-PHOSPHATE REDUCTASE"/>
    <property type="match status" value="1"/>
</dbReference>
<evidence type="ECO:0000256" key="2">
    <source>
        <dbReference type="ARBA" id="ARBA00004882"/>
    </source>
</evidence>
<gene>
    <name evidence="14" type="primary">ribD</name>
    <name evidence="14" type="ORF">I5L03_04265</name>
</gene>
<dbReference type="Pfam" id="PF00383">
    <property type="entry name" value="dCMP_cyt_deam_1"/>
    <property type="match status" value="1"/>
</dbReference>
<keyword evidence="14" id="KW-0378">Hydrolase</keyword>
<sequence>MAAAAALAERARPLSSPNPGVGAIIIKDGIVVGRGWTQPGGRPHAEAMALEEAGEAVRDATAYVTLEPCAHQSTRGPSCASLLAASGPKRLVYGARDPDPRTAGTGIKILADAGVACVQIDSEAIQQSLAGHLMQFREGRPHVTLKLAMSLDGCIAMANGESRWITGDAARAHTHRERARADAILVGGETVRSDDPQLNVRLSGLENRSPHRLVLTHGNAPDGWGAVHSPEDVRRLTGIGYLFIEGGAGAAGAFLQADLVDRLLIYRAPILIGGGRAGVSDFGLDSLRAAHGRWRSDAHIRLGEDTLEIYTRTR</sequence>
<evidence type="ECO:0000256" key="8">
    <source>
        <dbReference type="ARBA" id="ARBA00019930"/>
    </source>
</evidence>
<keyword evidence="15" id="KW-1185">Reference proteome</keyword>
<dbReference type="CDD" id="cd01284">
    <property type="entry name" value="Riboflavin_deaminase-reductase"/>
    <property type="match status" value="1"/>
</dbReference>
<keyword evidence="11 14" id="KW-0560">Oxidoreductase</keyword>
<comment type="similarity">
    <text evidence="5">In the C-terminal section; belongs to the HTP reductase family.</text>
</comment>
<dbReference type="Gene3D" id="3.40.430.10">
    <property type="entry name" value="Dihydrofolate Reductase, subunit A"/>
    <property type="match status" value="2"/>
</dbReference>
<evidence type="ECO:0000256" key="11">
    <source>
        <dbReference type="ARBA" id="ARBA00023002"/>
    </source>
</evidence>
<dbReference type="InterPro" id="IPR024072">
    <property type="entry name" value="DHFR-like_dom_sf"/>
</dbReference>
<dbReference type="InterPro" id="IPR016193">
    <property type="entry name" value="Cytidine_deaminase-like"/>
</dbReference>
<evidence type="ECO:0000259" key="13">
    <source>
        <dbReference type="PROSITE" id="PS51747"/>
    </source>
</evidence>
<organism evidence="14 15">
    <name type="scientific">Aurantiacibacter sediminis</name>
    <dbReference type="NCBI Taxonomy" id="2793064"/>
    <lineage>
        <taxon>Bacteria</taxon>
        <taxon>Pseudomonadati</taxon>
        <taxon>Pseudomonadota</taxon>
        <taxon>Alphaproteobacteria</taxon>
        <taxon>Sphingomonadales</taxon>
        <taxon>Erythrobacteraceae</taxon>
        <taxon>Aurantiacibacter</taxon>
    </lineage>
</organism>
<dbReference type="Proteomes" id="UP000602442">
    <property type="component" value="Unassembled WGS sequence"/>
</dbReference>
<evidence type="ECO:0000256" key="12">
    <source>
        <dbReference type="ARBA" id="ARBA00023268"/>
    </source>
</evidence>
<evidence type="ECO:0000256" key="3">
    <source>
        <dbReference type="ARBA" id="ARBA00004910"/>
    </source>
</evidence>
<comment type="function">
    <text evidence="1">Converts 2,5-diamino-6-(ribosylamino)-4(3h)-pyrimidinone 5'-phosphate into 5-amino-6-(ribosylamino)-2,4(1h,3h)-pyrimidinedione 5'-phosphate.</text>
</comment>
<reference evidence="14 15" key="1">
    <citation type="submission" date="2020-11" db="EMBL/GenBank/DDBJ databases">
        <title>Erythrobacter sediminis sp. nov., a marine bacterium from a tidal flat of Garorim Bay.</title>
        <authorList>
            <person name="Kim D."/>
            <person name="Yoo Y."/>
            <person name="Kim J.-J."/>
        </authorList>
    </citation>
    <scope>NUCLEOTIDE SEQUENCE [LARGE SCALE GENOMIC DNA]</scope>
    <source>
        <strain evidence="14 15">JGD-13</strain>
    </source>
</reference>
<dbReference type="InterPro" id="IPR002734">
    <property type="entry name" value="RibDG_C"/>
</dbReference>
<comment type="similarity">
    <text evidence="4">In the N-terminal section; belongs to the cytidine and deoxycytidylate deaminase family.</text>
</comment>
<proteinExistence type="inferred from homology"/>
<evidence type="ECO:0000256" key="10">
    <source>
        <dbReference type="ARBA" id="ARBA00022857"/>
    </source>
</evidence>
<dbReference type="InterPro" id="IPR004794">
    <property type="entry name" value="Eubact_RibD"/>
</dbReference>
<evidence type="ECO:0000256" key="5">
    <source>
        <dbReference type="ARBA" id="ARBA00007417"/>
    </source>
</evidence>
<keyword evidence="9" id="KW-0686">Riboflavin biosynthesis</keyword>
<feature type="domain" description="CMP/dCMP-type deaminase" evidence="13">
    <location>
        <begin position="1"/>
        <end position="117"/>
    </location>
</feature>
<dbReference type="Pfam" id="PF01872">
    <property type="entry name" value="RibD_C"/>
    <property type="match status" value="1"/>
</dbReference>
<protein>
    <recommendedName>
        <fullName evidence="8">Riboflavin biosynthesis protein RibD</fullName>
        <ecNumber evidence="7">1.1.1.193</ecNumber>
        <ecNumber evidence="6">3.5.4.26</ecNumber>
    </recommendedName>
</protein>
<comment type="caution">
    <text evidence="14">The sequence shown here is derived from an EMBL/GenBank/DDBJ whole genome shotgun (WGS) entry which is preliminary data.</text>
</comment>
<evidence type="ECO:0000256" key="7">
    <source>
        <dbReference type="ARBA" id="ARBA00013173"/>
    </source>
</evidence>
<dbReference type="SUPFAM" id="SSF53927">
    <property type="entry name" value="Cytidine deaminase-like"/>
    <property type="match status" value="1"/>
</dbReference>
<evidence type="ECO:0000313" key="15">
    <source>
        <dbReference type="Proteomes" id="UP000602442"/>
    </source>
</evidence>
<comment type="pathway">
    <text evidence="3">Cofactor biosynthesis; riboflavin biosynthesis; 5-amino-6-(D-ribitylamino)uracil from GTP: step 3/4.</text>
</comment>
<evidence type="ECO:0000256" key="4">
    <source>
        <dbReference type="ARBA" id="ARBA00005259"/>
    </source>
</evidence>
<evidence type="ECO:0000313" key="14">
    <source>
        <dbReference type="EMBL" id="MBH5321799.1"/>
    </source>
</evidence>
<keyword evidence="10" id="KW-0521">NADP</keyword>
<dbReference type="EMBL" id="JAEANY010000001">
    <property type="protein sequence ID" value="MBH5321799.1"/>
    <property type="molecule type" value="Genomic_DNA"/>
</dbReference>
<dbReference type="GO" id="GO:0008703">
    <property type="term" value="F:5-amino-6-(5-phosphoribosylamino)uracil reductase activity"/>
    <property type="evidence" value="ECO:0007669"/>
    <property type="project" value="UniProtKB-EC"/>
</dbReference>
<dbReference type="NCBIfam" id="TIGR00326">
    <property type="entry name" value="eubact_ribD"/>
    <property type="match status" value="1"/>
</dbReference>
<evidence type="ECO:0000256" key="6">
    <source>
        <dbReference type="ARBA" id="ARBA00012766"/>
    </source>
</evidence>
<dbReference type="Gene3D" id="3.40.140.10">
    <property type="entry name" value="Cytidine Deaminase, domain 2"/>
    <property type="match status" value="1"/>
</dbReference>